<comment type="caution">
    <text evidence="2">The sequence shown here is derived from an EMBL/GenBank/DDBJ whole genome shotgun (WGS) entry which is preliminary data.</text>
</comment>
<name>A0A550BSP9_9AGAR</name>
<feature type="region of interest" description="Disordered" evidence="1">
    <location>
        <begin position="140"/>
        <end position="178"/>
    </location>
</feature>
<feature type="compositionally biased region" description="Polar residues" evidence="1">
    <location>
        <begin position="149"/>
        <end position="170"/>
    </location>
</feature>
<sequence length="178" mass="18437">MCAGRVRQRREGLLPPTPSTAWATVDHLGDGDGAPTSFRRRAVGASLCATASRGWDGWGYAVTCVVSGAGGSGCARRVAEAALTATACSAFRGYRVFASYYVVGSRGWGGAVRVASPGGQHRAAEDDGYILGESKRASPSVEQAPPLLQGQSQHGSNALSTMQTHPTIAETSVGDEHM</sequence>
<protein>
    <submittedName>
        <fullName evidence="2">Uncharacterized protein</fullName>
    </submittedName>
</protein>
<reference evidence="2 3" key="1">
    <citation type="journal article" date="2019" name="New Phytol.">
        <title>Comparative genomics reveals unique wood-decay strategies and fruiting body development in the Schizophyllaceae.</title>
        <authorList>
            <person name="Almasi E."/>
            <person name="Sahu N."/>
            <person name="Krizsan K."/>
            <person name="Balint B."/>
            <person name="Kovacs G.M."/>
            <person name="Kiss B."/>
            <person name="Cseklye J."/>
            <person name="Drula E."/>
            <person name="Henrissat B."/>
            <person name="Nagy I."/>
            <person name="Chovatia M."/>
            <person name="Adam C."/>
            <person name="LaButti K."/>
            <person name="Lipzen A."/>
            <person name="Riley R."/>
            <person name="Grigoriev I.V."/>
            <person name="Nagy L.G."/>
        </authorList>
    </citation>
    <scope>NUCLEOTIDE SEQUENCE [LARGE SCALE GENOMIC DNA]</scope>
    <source>
        <strain evidence="2 3">NL-1724</strain>
    </source>
</reference>
<evidence type="ECO:0000256" key="1">
    <source>
        <dbReference type="SAM" id="MobiDB-lite"/>
    </source>
</evidence>
<dbReference type="AlphaFoldDB" id="A0A550BSP9"/>
<evidence type="ECO:0000313" key="2">
    <source>
        <dbReference type="EMBL" id="TRM55566.1"/>
    </source>
</evidence>
<dbReference type="Proteomes" id="UP000320762">
    <property type="component" value="Unassembled WGS sequence"/>
</dbReference>
<proteinExistence type="predicted"/>
<dbReference type="EMBL" id="VDMD01000118">
    <property type="protein sequence ID" value="TRM55566.1"/>
    <property type="molecule type" value="Genomic_DNA"/>
</dbReference>
<accession>A0A550BSP9</accession>
<evidence type="ECO:0000313" key="3">
    <source>
        <dbReference type="Proteomes" id="UP000320762"/>
    </source>
</evidence>
<organism evidence="2 3">
    <name type="scientific">Schizophyllum amplum</name>
    <dbReference type="NCBI Taxonomy" id="97359"/>
    <lineage>
        <taxon>Eukaryota</taxon>
        <taxon>Fungi</taxon>
        <taxon>Dikarya</taxon>
        <taxon>Basidiomycota</taxon>
        <taxon>Agaricomycotina</taxon>
        <taxon>Agaricomycetes</taxon>
        <taxon>Agaricomycetidae</taxon>
        <taxon>Agaricales</taxon>
        <taxon>Schizophyllaceae</taxon>
        <taxon>Schizophyllum</taxon>
    </lineage>
</organism>
<keyword evidence="3" id="KW-1185">Reference proteome</keyword>
<gene>
    <name evidence="2" type="ORF">BD626DRAFT_48592</name>
</gene>